<keyword evidence="4" id="KW-1185">Reference proteome</keyword>
<dbReference type="AlphaFoldDB" id="A0A7W9ETQ6"/>
<feature type="compositionally biased region" description="Basic and acidic residues" evidence="1">
    <location>
        <begin position="60"/>
        <end position="72"/>
    </location>
</feature>
<name>A0A7W9ETQ6_9SPHN</name>
<proteinExistence type="predicted"/>
<feature type="domain" description="Helix-turn-helix" evidence="2">
    <location>
        <begin position="95"/>
        <end position="136"/>
    </location>
</feature>
<reference evidence="3 4" key="1">
    <citation type="submission" date="2020-08" db="EMBL/GenBank/DDBJ databases">
        <title>Genomic Encyclopedia of Type Strains, Phase IV (KMG-IV): sequencing the most valuable type-strain genomes for metagenomic binning, comparative biology and taxonomic classification.</title>
        <authorList>
            <person name="Goeker M."/>
        </authorList>
    </citation>
    <scope>NUCLEOTIDE SEQUENCE [LARGE SCALE GENOMIC DNA]</scope>
    <source>
        <strain evidence="3 4">DSM 27163</strain>
    </source>
</reference>
<dbReference type="InterPro" id="IPR041657">
    <property type="entry name" value="HTH_17"/>
</dbReference>
<organism evidence="3 4">
    <name type="scientific">Sphingopyxis panaciterrulae</name>
    <dbReference type="NCBI Taxonomy" id="462372"/>
    <lineage>
        <taxon>Bacteria</taxon>
        <taxon>Pseudomonadati</taxon>
        <taxon>Pseudomonadota</taxon>
        <taxon>Alphaproteobacteria</taxon>
        <taxon>Sphingomonadales</taxon>
        <taxon>Sphingomonadaceae</taxon>
        <taxon>Sphingopyxis</taxon>
    </lineage>
</organism>
<dbReference type="EMBL" id="JACIJH010000019">
    <property type="protein sequence ID" value="MBB5708465.1"/>
    <property type="molecule type" value="Genomic_DNA"/>
</dbReference>
<dbReference type="RefSeq" id="WP_338113225.1">
    <property type="nucleotide sequence ID" value="NZ_JACIJH010000019.1"/>
</dbReference>
<evidence type="ECO:0000256" key="1">
    <source>
        <dbReference type="SAM" id="MobiDB-lite"/>
    </source>
</evidence>
<evidence type="ECO:0000313" key="4">
    <source>
        <dbReference type="Proteomes" id="UP000537161"/>
    </source>
</evidence>
<gene>
    <name evidence="3" type="ORF">FHR21_003853</name>
</gene>
<evidence type="ECO:0000313" key="3">
    <source>
        <dbReference type="EMBL" id="MBB5708465.1"/>
    </source>
</evidence>
<comment type="caution">
    <text evidence="3">The sequence shown here is derived from an EMBL/GenBank/DDBJ whole genome shotgun (WGS) entry which is preliminary data.</text>
</comment>
<sequence>MADFSHIRRHRFSCFVVERMVGFPLLPKVLIMPSEDDFRPELGRLGDRGSSARSRKLSPRTRDTTESEREDSFSPAQEILGELPVEPICVRIPVAVKLTGISRSTLYELMGAGEIETVKVGRSTFIRYASLKRLFDRE</sequence>
<accession>A0A7W9ETQ6</accession>
<feature type="region of interest" description="Disordered" evidence="1">
    <location>
        <begin position="40"/>
        <end position="78"/>
    </location>
</feature>
<dbReference type="Proteomes" id="UP000537161">
    <property type="component" value="Unassembled WGS sequence"/>
</dbReference>
<dbReference type="Pfam" id="PF12728">
    <property type="entry name" value="HTH_17"/>
    <property type="match status" value="1"/>
</dbReference>
<evidence type="ECO:0000259" key="2">
    <source>
        <dbReference type="Pfam" id="PF12728"/>
    </source>
</evidence>
<protein>
    <submittedName>
        <fullName evidence="3">Excisionase family DNA binding protein</fullName>
    </submittedName>
</protein>